<dbReference type="Gene3D" id="3.40.50.150">
    <property type="entry name" value="Vaccinia Virus protein VP39"/>
    <property type="match status" value="1"/>
</dbReference>
<dbReference type="Pfam" id="PF02475">
    <property type="entry name" value="TRM5-TYW2_MTfase"/>
    <property type="match status" value="1"/>
</dbReference>
<keyword evidence="6 10" id="KW-0819">tRNA processing</keyword>
<organism evidence="13">
    <name type="scientific">Rhizophora mucronata</name>
    <name type="common">Asiatic mangrove</name>
    <dbReference type="NCBI Taxonomy" id="61149"/>
    <lineage>
        <taxon>Eukaryota</taxon>
        <taxon>Viridiplantae</taxon>
        <taxon>Streptophyta</taxon>
        <taxon>Embryophyta</taxon>
        <taxon>Tracheophyta</taxon>
        <taxon>Spermatophyta</taxon>
        <taxon>Magnoliopsida</taxon>
        <taxon>eudicotyledons</taxon>
        <taxon>Gunneridae</taxon>
        <taxon>Pentapetalae</taxon>
        <taxon>rosids</taxon>
        <taxon>fabids</taxon>
        <taxon>Malpighiales</taxon>
        <taxon>Rhizophoraceae</taxon>
        <taxon>Rhizophora</taxon>
    </lineage>
</organism>
<keyword evidence="3 10" id="KW-0489">Methyltransferase</keyword>
<dbReference type="InterPro" id="IPR029063">
    <property type="entry name" value="SAM-dependent_MTases_sf"/>
</dbReference>
<comment type="catalytic activity">
    <reaction evidence="9 10">
        <text>guanosine(37) in tRNA + S-adenosyl-L-methionine = N(1)-methylguanosine(37) in tRNA + S-adenosyl-L-homocysteine + H(+)</text>
        <dbReference type="Rhea" id="RHEA:36899"/>
        <dbReference type="Rhea" id="RHEA-COMP:10145"/>
        <dbReference type="Rhea" id="RHEA-COMP:10147"/>
        <dbReference type="ChEBI" id="CHEBI:15378"/>
        <dbReference type="ChEBI" id="CHEBI:57856"/>
        <dbReference type="ChEBI" id="CHEBI:59789"/>
        <dbReference type="ChEBI" id="CHEBI:73542"/>
        <dbReference type="ChEBI" id="CHEBI:74269"/>
        <dbReference type="EC" id="2.1.1.228"/>
    </reaction>
</comment>
<feature type="domain" description="SAM-dependent methyltransferase TRM5/TYW2-type" evidence="12">
    <location>
        <begin position="350"/>
        <end position="612"/>
    </location>
</feature>
<dbReference type="PROSITE" id="PS51684">
    <property type="entry name" value="SAM_MT_TRM5_TYW2"/>
    <property type="match status" value="1"/>
</dbReference>
<dbReference type="InterPro" id="IPR025792">
    <property type="entry name" value="tRNA_Gua_MeTrfase_euk"/>
</dbReference>
<comment type="function">
    <text evidence="10">Specifically methylates the N1 position of guanosine-37 in various cytoplasmic and mitochondrial tRNAs. Methylation is not dependent on the nature of the nucleoside 5' of the target nucleoside. This is the first step in the biosynthesis of wybutosine (yW), a modified base adjacent to the anticodon of tRNAs and required for accurate decoding.</text>
</comment>
<evidence type="ECO:0000256" key="3">
    <source>
        <dbReference type="ARBA" id="ARBA00022603"/>
    </source>
</evidence>
<evidence type="ECO:0000259" key="12">
    <source>
        <dbReference type="PROSITE" id="PS51684"/>
    </source>
</evidence>
<dbReference type="HAMAP" id="MF_03152">
    <property type="entry name" value="TRM5"/>
    <property type="match status" value="1"/>
</dbReference>
<dbReference type="InterPro" id="IPR030382">
    <property type="entry name" value="MeTrfase_TRM5/TYW2"/>
</dbReference>
<dbReference type="PANTHER" id="PTHR23245">
    <property type="entry name" value="TRNA METHYLTRANSFERASE"/>
    <property type="match status" value="1"/>
</dbReference>
<dbReference type="AlphaFoldDB" id="A0A2P2L0S7"/>
<comment type="subcellular location">
    <subcellularLocation>
        <location evidence="10">Mitochondrion matrix</location>
    </subcellularLocation>
    <subcellularLocation>
        <location evidence="10">Nucleus</location>
    </subcellularLocation>
    <subcellularLocation>
        <location evidence="10">Cytoplasm</location>
    </subcellularLocation>
    <text evidence="10">Predominantly in the mitochondria and in the nucleus.</text>
</comment>
<keyword evidence="5 10" id="KW-0949">S-adenosyl-L-methionine</keyword>
<name>A0A2P2L0S7_RHIMU</name>
<dbReference type="GO" id="GO:0002939">
    <property type="term" value="P:tRNA N1-guanine methylation"/>
    <property type="evidence" value="ECO:0007669"/>
    <property type="project" value="TreeGrafter"/>
</dbReference>
<dbReference type="GO" id="GO:0005634">
    <property type="term" value="C:nucleus"/>
    <property type="evidence" value="ECO:0007669"/>
    <property type="project" value="UniProtKB-SubCell"/>
</dbReference>
<evidence type="ECO:0000256" key="8">
    <source>
        <dbReference type="ARBA" id="ARBA00023242"/>
    </source>
</evidence>
<feature type="binding site" evidence="10">
    <location>
        <position position="440"/>
    </location>
    <ligand>
        <name>S-adenosyl-L-methionine</name>
        <dbReference type="ChEBI" id="CHEBI:59789"/>
    </ligand>
</feature>
<proteinExistence type="inferred from homology"/>
<evidence type="ECO:0000256" key="6">
    <source>
        <dbReference type="ARBA" id="ARBA00022694"/>
    </source>
</evidence>
<evidence type="ECO:0000256" key="1">
    <source>
        <dbReference type="ARBA" id="ARBA00009775"/>
    </source>
</evidence>
<feature type="binding site" evidence="10">
    <location>
        <position position="529"/>
    </location>
    <ligand>
        <name>S-adenosyl-L-methionine</name>
        <dbReference type="ChEBI" id="CHEBI:59789"/>
    </ligand>
</feature>
<evidence type="ECO:0000256" key="5">
    <source>
        <dbReference type="ARBA" id="ARBA00022691"/>
    </source>
</evidence>
<keyword evidence="8 10" id="KW-0539">Nucleus</keyword>
<protein>
    <recommendedName>
        <fullName evidence="10">tRNA (guanine(37)-N1)-methyltransferase</fullName>
        <ecNumber evidence="10">2.1.1.228</ecNumber>
    </recommendedName>
    <alternativeName>
        <fullName evidence="10">M1G-methyltransferase</fullName>
    </alternativeName>
    <alternativeName>
        <fullName evidence="10">tRNA [GM37] methyltransferase</fullName>
    </alternativeName>
    <alternativeName>
        <fullName evidence="10">tRNA methyltransferase 5 homolog</fullName>
    </alternativeName>
</protein>
<feature type="binding site" evidence="10">
    <location>
        <begin position="478"/>
        <end position="479"/>
    </location>
    <ligand>
        <name>S-adenosyl-L-methionine</name>
        <dbReference type="ChEBI" id="CHEBI:59789"/>
    </ligand>
</feature>
<evidence type="ECO:0000256" key="9">
    <source>
        <dbReference type="ARBA" id="ARBA00047783"/>
    </source>
</evidence>
<dbReference type="GO" id="GO:0052906">
    <property type="term" value="F:tRNA (guanine(37)-N1)-methyltransferase activity"/>
    <property type="evidence" value="ECO:0007669"/>
    <property type="project" value="UniProtKB-UniRule"/>
</dbReference>
<dbReference type="GO" id="GO:0005759">
    <property type="term" value="C:mitochondrial matrix"/>
    <property type="evidence" value="ECO:0007669"/>
    <property type="project" value="UniProtKB-SubCell"/>
</dbReference>
<dbReference type="FunFam" id="3.40.50.150:FF:000225">
    <property type="entry name" value="tRNA (guanine(37)-N1)-methyltransferase"/>
    <property type="match status" value="1"/>
</dbReference>
<dbReference type="InterPro" id="IPR056744">
    <property type="entry name" value="TRM5/TYW2-like_N"/>
</dbReference>
<evidence type="ECO:0000256" key="10">
    <source>
        <dbReference type="HAMAP-Rule" id="MF_03152"/>
    </source>
</evidence>
<evidence type="ECO:0000256" key="7">
    <source>
        <dbReference type="ARBA" id="ARBA00023128"/>
    </source>
</evidence>
<sequence>MITTSMVTKFSLRSNSLAFTNLSPAHFLVFPKGSFFKLPAVSQFSTPTQTINTRTVPYGPSLHKGKIPSQQQQQQPHSCPYPYGPRLLPDQCKEDDSDEDNILDEEKFTRAFDIAALRVPAKCSCALESRLRGHLLNWPRIRNIARVTGDEVEENMVSLLGDTRNGDGNEEADRENLVRFRRRIYGKAEGDGERLSPVLYREKLANEFNSRGFVEFRNLAKISRPKRKKKKEGGNGEERNGRKSKKCALVEVVEKEEGEVWNGLLGNDFKGSQKWKGSTRLLLLDERYAENGVEQLPQAIKAGLHEAMKENLTSTFELVRCKLTLFYEFWQMNEILEAVLPKDMIVPSAFETVGHIAHLNLRDEHMPFKRLIAKVVLDKNKPKIQTVVNKTDAIHNDYRTMQLEVLAGNRSLVTMVVESGLRFHVDLATVYWNSRLATERQRLLNVFTPNDVVCDVFSGVGPIAISAAKVVKRVYANDLNPHAVDYLERNSVLNKLGRKLMVFNMDGRRFIDAMFKSEKAHSITQVVMNLPNNAVEYLDAFRGIWADRPKTVEFNLPLIHLYGFSKAEDPEFDFHERIRIALREVAVDVQMRRVRLVAPGKWMLCATFRLPLSVAHGNMRDWKEELI</sequence>
<keyword evidence="4 10" id="KW-0808">Transferase</keyword>
<keyword evidence="7 10" id="KW-0496">Mitochondrion</keyword>
<dbReference type="EC" id="2.1.1.228" evidence="10"/>
<evidence type="ECO:0000256" key="2">
    <source>
        <dbReference type="ARBA" id="ARBA00022490"/>
    </source>
</evidence>
<evidence type="ECO:0000256" key="4">
    <source>
        <dbReference type="ARBA" id="ARBA00022679"/>
    </source>
</evidence>
<accession>A0A2P2L0S7</accession>
<comment type="similarity">
    <text evidence="1">Belongs to the class I-like SAM-binding methyltransferase superfamily. TRM5/TYW2 family.</text>
</comment>
<feature type="region of interest" description="Disordered" evidence="11">
    <location>
        <begin position="52"/>
        <end position="86"/>
    </location>
</feature>
<feature type="binding site" evidence="10">
    <location>
        <begin position="506"/>
        <end position="507"/>
    </location>
    <ligand>
        <name>S-adenosyl-L-methionine</name>
        <dbReference type="ChEBI" id="CHEBI:59789"/>
    </ligand>
</feature>
<comment type="similarity">
    <text evidence="10">Belongs to the TRM5 / TYW2 family.</text>
</comment>
<dbReference type="PANTHER" id="PTHR23245:SF43">
    <property type="entry name" value="TRNA (GUANINE(37)-N1)-METHYLTRANSFERASE 2"/>
    <property type="match status" value="1"/>
</dbReference>
<dbReference type="SUPFAM" id="SSF53335">
    <property type="entry name" value="S-adenosyl-L-methionine-dependent methyltransferases"/>
    <property type="match status" value="1"/>
</dbReference>
<dbReference type="InterPro" id="IPR056743">
    <property type="entry name" value="TRM5-TYW2-like_MTfase"/>
</dbReference>
<dbReference type="CDD" id="cd02440">
    <property type="entry name" value="AdoMet_MTases"/>
    <property type="match status" value="1"/>
</dbReference>
<dbReference type="FunFam" id="3.30.300.110:FF:000001">
    <property type="entry name" value="tRNA (guanine(37)-N1)-methyltransferase"/>
    <property type="match status" value="1"/>
</dbReference>
<keyword evidence="2 10" id="KW-0963">Cytoplasm</keyword>
<dbReference type="EMBL" id="GGEC01031088">
    <property type="protein sequence ID" value="MBX11572.1"/>
    <property type="molecule type" value="Transcribed_RNA"/>
</dbReference>
<dbReference type="Gene3D" id="3.30.300.110">
    <property type="entry name" value="Met-10+ protein-like domains"/>
    <property type="match status" value="1"/>
</dbReference>
<evidence type="ECO:0000256" key="11">
    <source>
        <dbReference type="SAM" id="MobiDB-lite"/>
    </source>
</evidence>
<reference evidence="13" key="1">
    <citation type="submission" date="2018-02" db="EMBL/GenBank/DDBJ databases">
        <title>Rhizophora mucronata_Transcriptome.</title>
        <authorList>
            <person name="Meera S.P."/>
            <person name="Sreeshan A."/>
            <person name="Augustine A."/>
        </authorList>
    </citation>
    <scope>NUCLEOTIDE SEQUENCE</scope>
    <source>
        <tissue evidence="13">Leaf</tissue>
    </source>
</reference>
<evidence type="ECO:0000313" key="13">
    <source>
        <dbReference type="EMBL" id="MBX11572.1"/>
    </source>
</evidence>
<comment type="subunit">
    <text evidence="10">Monomer.</text>
</comment>
<dbReference type="GO" id="GO:0070901">
    <property type="term" value="P:mitochondrial tRNA methylation"/>
    <property type="evidence" value="ECO:0007669"/>
    <property type="project" value="UniProtKB-ARBA"/>
</dbReference>
<dbReference type="Pfam" id="PF25133">
    <property type="entry name" value="TYW2_N_2"/>
    <property type="match status" value="1"/>
</dbReference>